<organism evidence="2 3">
    <name type="scientific">Roseivirga seohaensis subsp. aquiponti</name>
    <dbReference type="NCBI Taxonomy" id="1566026"/>
    <lineage>
        <taxon>Bacteria</taxon>
        <taxon>Pseudomonadati</taxon>
        <taxon>Bacteroidota</taxon>
        <taxon>Cytophagia</taxon>
        <taxon>Cytophagales</taxon>
        <taxon>Roseivirgaceae</taxon>
        <taxon>Roseivirga</taxon>
    </lineage>
</organism>
<evidence type="ECO:0000313" key="2">
    <source>
        <dbReference type="EMBL" id="KOF01897.1"/>
    </source>
</evidence>
<dbReference type="OrthoDB" id="822841at2"/>
<feature type="domain" description="DUF6933" evidence="1">
    <location>
        <begin position="41"/>
        <end position="203"/>
    </location>
</feature>
<evidence type="ECO:0000259" key="1">
    <source>
        <dbReference type="Pfam" id="PF22016"/>
    </source>
</evidence>
<gene>
    <name evidence="2" type="ORF">OB69_14230</name>
</gene>
<evidence type="ECO:0000313" key="3">
    <source>
        <dbReference type="Proteomes" id="UP000036908"/>
    </source>
</evidence>
<comment type="caution">
    <text evidence="2">The sequence shown here is derived from an EMBL/GenBank/DDBJ whole genome shotgun (WGS) entry which is preliminary data.</text>
</comment>
<sequence>MKNKFSEPILQIDSVVNRNFTTLNSATKTYSNRCHHLKTTIIHTTKKLEKQIKKIICTEDISDDSLLGKWNAALFHVHLKKCWLVSNGLTKYNVILTDINANNVNDIDIIFKSTFYNQLIYDGIILDSKKAEEIIGDLIFRPTDNDRSTTAFQNQRIQDFEWWKYDFDSLKEMPIREINNRMNTTPIHIGKSKKMSDYTTSVEEMKKTVFISNLSDHHYT</sequence>
<protein>
    <recommendedName>
        <fullName evidence="1">DUF6933 domain-containing protein</fullName>
    </recommendedName>
</protein>
<dbReference type="Pfam" id="PF22016">
    <property type="entry name" value="DUF6933"/>
    <property type="match status" value="1"/>
</dbReference>
<dbReference type="RefSeq" id="WP_053224414.1">
    <property type="nucleotide sequence ID" value="NZ_JSVA01000017.1"/>
</dbReference>
<reference evidence="3" key="1">
    <citation type="submission" date="2014-11" db="EMBL/GenBank/DDBJ databases">
        <title>Genome sequencing of Roseivirga sp. D-25.</title>
        <authorList>
            <person name="Selvaratnam C."/>
            <person name="Thevarajoo S."/>
            <person name="Goh K.M."/>
            <person name="Eee R."/>
            <person name="Chan K.-G."/>
            <person name="Chong C.S."/>
        </authorList>
    </citation>
    <scope>NUCLEOTIDE SEQUENCE [LARGE SCALE GENOMIC DNA]</scope>
    <source>
        <strain evidence="3">D-25</strain>
    </source>
</reference>
<name>A0A0L8AI18_9BACT</name>
<dbReference type="PATRIC" id="fig|1566026.4.peg.1155"/>
<dbReference type="Proteomes" id="UP000036908">
    <property type="component" value="Unassembled WGS sequence"/>
</dbReference>
<dbReference type="EMBL" id="JSVA01000017">
    <property type="protein sequence ID" value="KOF01897.1"/>
    <property type="molecule type" value="Genomic_DNA"/>
</dbReference>
<accession>A0A0L8AI18</accession>
<dbReference type="InterPro" id="IPR053864">
    <property type="entry name" value="DUF6933"/>
</dbReference>
<proteinExistence type="predicted"/>
<keyword evidence="3" id="KW-1185">Reference proteome</keyword>
<dbReference type="AlphaFoldDB" id="A0A0L8AI18"/>